<evidence type="ECO:0000313" key="4">
    <source>
        <dbReference type="EMBL" id="KAL2481782.1"/>
    </source>
</evidence>
<dbReference type="PRINTS" id="PR01438">
    <property type="entry name" value="UNVRSLSTRESS"/>
</dbReference>
<organism evidence="3 5">
    <name type="scientific">Abeliophyllum distichum</name>
    <dbReference type="NCBI Taxonomy" id="126358"/>
    <lineage>
        <taxon>Eukaryota</taxon>
        <taxon>Viridiplantae</taxon>
        <taxon>Streptophyta</taxon>
        <taxon>Embryophyta</taxon>
        <taxon>Tracheophyta</taxon>
        <taxon>Spermatophyta</taxon>
        <taxon>Magnoliopsida</taxon>
        <taxon>eudicotyledons</taxon>
        <taxon>Gunneridae</taxon>
        <taxon>Pentapetalae</taxon>
        <taxon>asterids</taxon>
        <taxon>lamiids</taxon>
        <taxon>Lamiales</taxon>
        <taxon>Oleaceae</taxon>
        <taxon>Forsythieae</taxon>
        <taxon>Abeliophyllum</taxon>
    </lineage>
</organism>
<dbReference type="InterPro" id="IPR006015">
    <property type="entry name" value="Universal_stress_UspA"/>
</dbReference>
<sequence>METTTAETSSTGAEGAAAHQPLTTAEEKRKMKLLVAMDESDGSFYALKWALDHIFCYPIQPDLEESNMITLVHVQPIYQPFIYPAGPVVYAAPAVIDAVKQAQAQNAAAILSRALHICKERKIKAETLILEGDPKDRICQAAEQLHADLIVIGSRGLGTIKRAFLGSVSSYCAHHVHCPVLIVKPPSKEAHK</sequence>
<dbReference type="Proteomes" id="UP001604336">
    <property type="component" value="Unassembled WGS sequence"/>
</dbReference>
<dbReference type="PANTHER" id="PTHR31964">
    <property type="entry name" value="ADENINE NUCLEOTIDE ALPHA HYDROLASES-LIKE SUPERFAMILY PROTEIN"/>
    <property type="match status" value="1"/>
</dbReference>
<name>A0ABD1NY71_9LAMI</name>
<evidence type="ECO:0000313" key="3">
    <source>
        <dbReference type="EMBL" id="KAL2456344.1"/>
    </source>
</evidence>
<dbReference type="EMBL" id="JBFOLK010000118">
    <property type="protein sequence ID" value="KAL2456344.1"/>
    <property type="molecule type" value="Genomic_DNA"/>
</dbReference>
<evidence type="ECO:0000259" key="2">
    <source>
        <dbReference type="Pfam" id="PF00582"/>
    </source>
</evidence>
<dbReference type="PANTHER" id="PTHR31964:SF124">
    <property type="entry name" value="ADENINE NUCLEOTIDE ALPHA HYDROLASES-LIKE SUPERFAMILY PROTEIN"/>
    <property type="match status" value="1"/>
</dbReference>
<keyword evidence="5" id="KW-1185">Reference proteome</keyword>
<comment type="caution">
    <text evidence="3">The sequence shown here is derived from an EMBL/GenBank/DDBJ whole genome shotgun (WGS) entry which is preliminary data.</text>
</comment>
<dbReference type="SUPFAM" id="SSF52402">
    <property type="entry name" value="Adenine nucleotide alpha hydrolases-like"/>
    <property type="match status" value="1"/>
</dbReference>
<feature type="domain" description="UspA" evidence="2">
    <location>
        <begin position="32"/>
        <end position="184"/>
    </location>
</feature>
<dbReference type="AlphaFoldDB" id="A0ABD1NY71"/>
<gene>
    <name evidence="4" type="ORF">Adt_34748</name>
    <name evidence="3" type="ORF">Adt_46836</name>
</gene>
<dbReference type="Gene3D" id="3.40.50.620">
    <property type="entry name" value="HUPs"/>
    <property type="match status" value="1"/>
</dbReference>
<feature type="region of interest" description="Disordered" evidence="1">
    <location>
        <begin position="1"/>
        <end position="22"/>
    </location>
</feature>
<evidence type="ECO:0000256" key="1">
    <source>
        <dbReference type="SAM" id="MobiDB-lite"/>
    </source>
</evidence>
<proteinExistence type="predicted"/>
<reference evidence="5" key="2">
    <citation type="submission" date="2024-07" db="EMBL/GenBank/DDBJ databases">
        <title>Two chromosome-level genome assemblies of Korean endemic species Abeliophyllum distichum and Forsythia ovata (Oleaceae).</title>
        <authorList>
            <person name="Jang H."/>
        </authorList>
    </citation>
    <scope>NUCLEOTIDE SEQUENCE [LARGE SCALE GENOMIC DNA]</scope>
</reference>
<accession>A0ABD1NY71</accession>
<dbReference type="InterPro" id="IPR006016">
    <property type="entry name" value="UspA"/>
</dbReference>
<dbReference type="Pfam" id="PF00582">
    <property type="entry name" value="Usp"/>
    <property type="match status" value="1"/>
</dbReference>
<dbReference type="EMBL" id="JBFOLK010000010">
    <property type="protein sequence ID" value="KAL2481782.1"/>
    <property type="molecule type" value="Genomic_DNA"/>
</dbReference>
<evidence type="ECO:0000313" key="5">
    <source>
        <dbReference type="Proteomes" id="UP001604336"/>
    </source>
</evidence>
<dbReference type="CDD" id="cd23659">
    <property type="entry name" value="USP_At3g01520-like"/>
    <property type="match status" value="1"/>
</dbReference>
<feature type="compositionally biased region" description="Low complexity" evidence="1">
    <location>
        <begin position="1"/>
        <end position="18"/>
    </location>
</feature>
<protein>
    <submittedName>
        <fullName evidence="3">Adenine nucleotide alpha hydrolase-like superfamily protein</fullName>
    </submittedName>
</protein>
<reference evidence="3" key="1">
    <citation type="submission" date="2024-07" db="EMBL/GenBank/DDBJ databases">
        <title>Two chromosome-level genome assemblies of Korean endemic species Abeliophyllum distichum and Forsythia ovata (Oleaceae).</title>
        <authorList>
            <person name="Mun J.H."/>
        </authorList>
    </citation>
    <scope>NUCLEOTIDE SEQUENCE</scope>
    <source>
        <strain evidence="3">KNKB198505000391</strain>
        <tissue evidence="3">Leaf</tissue>
    </source>
</reference>
<dbReference type="InterPro" id="IPR014729">
    <property type="entry name" value="Rossmann-like_a/b/a_fold"/>
</dbReference>